<keyword evidence="3" id="KW-0418">Kinase</keyword>
<accession>A0A8H5LT59</accession>
<proteinExistence type="inferred from homology"/>
<evidence type="ECO:0000256" key="1">
    <source>
        <dbReference type="ARBA" id="ARBA00011961"/>
    </source>
</evidence>
<dbReference type="SUPFAM" id="SSF56112">
    <property type="entry name" value="Protein kinase-like (PK-like)"/>
    <property type="match status" value="1"/>
</dbReference>
<dbReference type="GO" id="GO:0016301">
    <property type="term" value="F:kinase activity"/>
    <property type="evidence" value="ECO:0007669"/>
    <property type="project" value="UniProtKB-UniRule"/>
</dbReference>
<reference evidence="4 5" key="1">
    <citation type="journal article" date="2020" name="ISME J.">
        <title>Uncovering the hidden diversity of litter-decomposition mechanisms in mushroom-forming fungi.</title>
        <authorList>
            <person name="Floudas D."/>
            <person name="Bentzer J."/>
            <person name="Ahren D."/>
            <person name="Johansson T."/>
            <person name="Persson P."/>
            <person name="Tunlid A."/>
        </authorList>
    </citation>
    <scope>NUCLEOTIDE SEQUENCE [LARGE SCALE GENOMIC DNA]</scope>
    <source>
        <strain evidence="4 5">CBS 291.85</strain>
    </source>
</reference>
<comment type="catalytic activity">
    <reaction evidence="2">
        <text>N(6)-D-ribulosyl-L-lysyl-[protein] + ATP = N(6)-(3-O-phospho-D-ribulosyl)-L-lysyl-[protein] + ADP + H(+)</text>
        <dbReference type="Rhea" id="RHEA:48432"/>
        <dbReference type="Rhea" id="RHEA-COMP:12103"/>
        <dbReference type="Rhea" id="RHEA-COMP:12104"/>
        <dbReference type="ChEBI" id="CHEBI:15378"/>
        <dbReference type="ChEBI" id="CHEBI:30616"/>
        <dbReference type="ChEBI" id="CHEBI:90418"/>
        <dbReference type="ChEBI" id="CHEBI:90420"/>
        <dbReference type="ChEBI" id="CHEBI:456216"/>
        <dbReference type="EC" id="2.7.1.172"/>
    </reaction>
    <physiologicalReaction direction="left-to-right" evidence="2">
        <dbReference type="Rhea" id="RHEA:48433"/>
    </physiologicalReaction>
</comment>
<dbReference type="OrthoDB" id="5772781at2759"/>
<sequence length="297" mass="33366">MGSKSSIPKIILDQLHAIEGEGYDFTVSGSTVRSSSGQAYFTKYGSSREKEQYEGEAESLKAMEAAAPNLAPKLYTLGISDDGRPYFISEYKEMSTRLDSEAAVVLAKRLATELHAYTSSKGFGFQVPTYCGATRLENGWYDTWEECCRTLIGNLLRSLRRQGRYEELCTKGEQILERVIPKLLGPLQIQPVLLHGDLWSGNVGVERTTGNPVIFDPSSYYGHNEADLAIARIFGGFPPQFYATYHEHFPKTEPVEQYDLRALLYELFHYLNHTALFGSHYLSSAMEKTNRLISAKL</sequence>
<evidence type="ECO:0000313" key="5">
    <source>
        <dbReference type="Proteomes" id="UP000559256"/>
    </source>
</evidence>
<dbReference type="EC" id="2.7.1.172" evidence="1"/>
<comment type="caution">
    <text evidence="4">The sequence shown here is derived from an EMBL/GenBank/DDBJ whole genome shotgun (WGS) entry which is preliminary data.</text>
</comment>
<dbReference type="PANTHER" id="PTHR12149:SF8">
    <property type="entry name" value="PROTEIN-RIBULOSAMINE 3-KINASE"/>
    <property type="match status" value="1"/>
</dbReference>
<dbReference type="GO" id="GO:0102193">
    <property type="term" value="F:protein-ribulosamine 3-kinase activity"/>
    <property type="evidence" value="ECO:0007669"/>
    <property type="project" value="UniProtKB-EC"/>
</dbReference>
<protein>
    <recommendedName>
        <fullName evidence="1">protein-ribulosamine 3-kinase</fullName>
        <ecNumber evidence="1">2.7.1.172</ecNumber>
    </recommendedName>
</protein>
<dbReference type="Gene3D" id="3.90.1200.10">
    <property type="match status" value="1"/>
</dbReference>
<name>A0A8H5LT59_9AGAR</name>
<evidence type="ECO:0000256" key="3">
    <source>
        <dbReference type="PIRNR" id="PIRNR006221"/>
    </source>
</evidence>
<dbReference type="InterPro" id="IPR016477">
    <property type="entry name" value="Fructo-/Ketosamine-3-kinase"/>
</dbReference>
<dbReference type="PANTHER" id="PTHR12149">
    <property type="entry name" value="FRUCTOSAMINE 3 KINASE-RELATED PROTEIN"/>
    <property type="match status" value="1"/>
</dbReference>
<dbReference type="InterPro" id="IPR011009">
    <property type="entry name" value="Kinase-like_dom_sf"/>
</dbReference>
<dbReference type="Pfam" id="PF03881">
    <property type="entry name" value="Fructosamin_kin"/>
    <property type="match status" value="1"/>
</dbReference>
<evidence type="ECO:0000313" key="4">
    <source>
        <dbReference type="EMBL" id="KAF5368573.1"/>
    </source>
</evidence>
<dbReference type="EMBL" id="JAACJM010000015">
    <property type="protein sequence ID" value="KAF5368573.1"/>
    <property type="molecule type" value="Genomic_DNA"/>
</dbReference>
<dbReference type="PIRSF" id="PIRSF006221">
    <property type="entry name" value="Ketosamine-3-kinase"/>
    <property type="match status" value="1"/>
</dbReference>
<gene>
    <name evidence="4" type="ORF">D9758_002284</name>
</gene>
<keyword evidence="3" id="KW-0808">Transferase</keyword>
<evidence type="ECO:0000256" key="2">
    <source>
        <dbReference type="ARBA" id="ARBA00048655"/>
    </source>
</evidence>
<dbReference type="Proteomes" id="UP000559256">
    <property type="component" value="Unassembled WGS sequence"/>
</dbReference>
<dbReference type="AlphaFoldDB" id="A0A8H5LT59"/>
<keyword evidence="5" id="KW-1185">Reference proteome</keyword>
<comment type="similarity">
    <text evidence="3">Belongs to the fructosamine kinase family.</text>
</comment>
<organism evidence="4 5">
    <name type="scientific">Tetrapyrgos nigripes</name>
    <dbReference type="NCBI Taxonomy" id="182062"/>
    <lineage>
        <taxon>Eukaryota</taxon>
        <taxon>Fungi</taxon>
        <taxon>Dikarya</taxon>
        <taxon>Basidiomycota</taxon>
        <taxon>Agaricomycotina</taxon>
        <taxon>Agaricomycetes</taxon>
        <taxon>Agaricomycetidae</taxon>
        <taxon>Agaricales</taxon>
        <taxon>Marasmiineae</taxon>
        <taxon>Marasmiaceae</taxon>
        <taxon>Tetrapyrgos</taxon>
    </lineage>
</organism>